<name>A0A8T2PBQ5_9TELE</name>
<keyword evidence="1" id="KW-1133">Transmembrane helix</keyword>
<accession>A0A8T2PBQ5</accession>
<sequence>IFIFKHCAPIEHFIILTGVNSDVLWTIFKEHTSVTGYEIASVCIFVIILALFPVVFLHRDHSFSSGGEIVINVLETWFLGLTFGIILPAYFVLSGIGAVGVTISIILKEKTSQDWTERAHLYKKMSLVGFFLLALISSFMYLDIILENHKEYHAWMCLMAFLYILAVTAGFEFRDDFTGTGAKGSPSVI</sequence>
<feature type="transmembrane region" description="Helical" evidence="1">
    <location>
        <begin position="77"/>
        <end position="107"/>
    </location>
</feature>
<keyword evidence="1" id="KW-0812">Transmembrane</keyword>
<evidence type="ECO:0000256" key="1">
    <source>
        <dbReference type="SAM" id="Phobius"/>
    </source>
</evidence>
<evidence type="ECO:0000313" key="2">
    <source>
        <dbReference type="EMBL" id="KAG9348651.1"/>
    </source>
</evidence>
<keyword evidence="3" id="KW-1185">Reference proteome</keyword>
<proteinExistence type="predicted"/>
<feature type="transmembrane region" description="Helical" evidence="1">
    <location>
        <begin position="152"/>
        <end position="173"/>
    </location>
</feature>
<keyword evidence="1" id="KW-0472">Membrane</keyword>
<dbReference type="AlphaFoldDB" id="A0A8T2PBQ5"/>
<organism evidence="2 3">
    <name type="scientific">Albula glossodonta</name>
    <name type="common">roundjaw bonefish</name>
    <dbReference type="NCBI Taxonomy" id="121402"/>
    <lineage>
        <taxon>Eukaryota</taxon>
        <taxon>Metazoa</taxon>
        <taxon>Chordata</taxon>
        <taxon>Craniata</taxon>
        <taxon>Vertebrata</taxon>
        <taxon>Euteleostomi</taxon>
        <taxon>Actinopterygii</taxon>
        <taxon>Neopterygii</taxon>
        <taxon>Teleostei</taxon>
        <taxon>Albuliformes</taxon>
        <taxon>Albulidae</taxon>
        <taxon>Albula</taxon>
    </lineage>
</organism>
<feature type="transmembrane region" description="Helical" evidence="1">
    <location>
        <begin position="39"/>
        <end position="57"/>
    </location>
</feature>
<protein>
    <submittedName>
        <fullName evidence="2">Uncharacterized protein</fullName>
    </submittedName>
</protein>
<feature type="transmembrane region" description="Helical" evidence="1">
    <location>
        <begin position="127"/>
        <end position="146"/>
    </location>
</feature>
<comment type="caution">
    <text evidence="2">The sequence shown here is derived from an EMBL/GenBank/DDBJ whole genome shotgun (WGS) entry which is preliminary data.</text>
</comment>
<dbReference type="Proteomes" id="UP000824540">
    <property type="component" value="Unassembled WGS sequence"/>
</dbReference>
<gene>
    <name evidence="2" type="ORF">JZ751_028968</name>
</gene>
<evidence type="ECO:0000313" key="3">
    <source>
        <dbReference type="Proteomes" id="UP000824540"/>
    </source>
</evidence>
<feature type="non-terminal residue" evidence="2">
    <location>
        <position position="189"/>
    </location>
</feature>
<reference evidence="2" key="1">
    <citation type="thesis" date="2021" institute="BYU ScholarsArchive" country="Provo, UT, USA">
        <title>Applications of and Algorithms for Genome Assembly and Genomic Analyses with an Emphasis on Marine Teleosts.</title>
        <authorList>
            <person name="Pickett B.D."/>
        </authorList>
    </citation>
    <scope>NUCLEOTIDE SEQUENCE</scope>
    <source>
        <strain evidence="2">HI-2016</strain>
    </source>
</reference>
<dbReference type="EMBL" id="JAFBMS010000010">
    <property type="protein sequence ID" value="KAG9348651.1"/>
    <property type="molecule type" value="Genomic_DNA"/>
</dbReference>